<dbReference type="PANTHER" id="PTHR46641:SF18">
    <property type="entry name" value="G-PROTEIN COUPLED RECEPTORS FAMILY 1 PROFILE DOMAIN-CONTAINING PROTEIN"/>
    <property type="match status" value="1"/>
</dbReference>
<dbReference type="Pfam" id="PF10324">
    <property type="entry name" value="7TM_GPCR_Srw"/>
    <property type="match status" value="1"/>
</dbReference>
<gene>
    <name evidence="2" type="ORF">RRG08_011478</name>
</gene>
<dbReference type="AlphaFoldDB" id="A0AAE1B6A3"/>
<feature type="transmembrane region" description="Helical" evidence="1">
    <location>
        <begin position="39"/>
        <end position="62"/>
    </location>
</feature>
<dbReference type="SUPFAM" id="SSF81321">
    <property type="entry name" value="Family A G protein-coupled receptor-like"/>
    <property type="match status" value="1"/>
</dbReference>
<dbReference type="Proteomes" id="UP001283361">
    <property type="component" value="Unassembled WGS sequence"/>
</dbReference>
<organism evidence="2 3">
    <name type="scientific">Elysia crispata</name>
    <name type="common">lettuce slug</name>
    <dbReference type="NCBI Taxonomy" id="231223"/>
    <lineage>
        <taxon>Eukaryota</taxon>
        <taxon>Metazoa</taxon>
        <taxon>Spiralia</taxon>
        <taxon>Lophotrochozoa</taxon>
        <taxon>Mollusca</taxon>
        <taxon>Gastropoda</taxon>
        <taxon>Heterobranchia</taxon>
        <taxon>Euthyneura</taxon>
        <taxon>Panpulmonata</taxon>
        <taxon>Sacoglossa</taxon>
        <taxon>Placobranchoidea</taxon>
        <taxon>Plakobranchidae</taxon>
        <taxon>Elysia</taxon>
    </lineage>
</organism>
<sequence>MYYLYKIDFKFDVERNRTVLGVKHRKSPTAVFVHNFNQIYKLVVMTFLPYTTILLCSVFLAVHLNRTASWRLQNSGTKKDDKTFTANAKELRVAKTVLSIATAFLVLGTLGALRLLCSIIWPEFRPLGTYDKTFRIVGRVGYLFSITNSSVNFAIYYTLGTQFRRTVNDMFRFKPTLQK</sequence>
<keyword evidence="1" id="KW-1133">Transmembrane helix</keyword>
<dbReference type="GO" id="GO:0008528">
    <property type="term" value="F:G protein-coupled peptide receptor activity"/>
    <property type="evidence" value="ECO:0007669"/>
    <property type="project" value="InterPro"/>
</dbReference>
<protein>
    <recommendedName>
        <fullName evidence="4">G-protein coupled receptors family 1 profile domain-containing protein</fullName>
    </recommendedName>
</protein>
<reference evidence="2" key="1">
    <citation type="journal article" date="2023" name="G3 (Bethesda)">
        <title>A reference genome for the long-term kleptoplast-retaining sea slug Elysia crispata morphotype clarki.</title>
        <authorList>
            <person name="Eastman K.E."/>
            <person name="Pendleton A.L."/>
            <person name="Shaikh M.A."/>
            <person name="Suttiyut T."/>
            <person name="Ogas R."/>
            <person name="Tomko P."/>
            <person name="Gavelis G."/>
            <person name="Widhalm J.R."/>
            <person name="Wisecaver J.H."/>
        </authorList>
    </citation>
    <scope>NUCLEOTIDE SEQUENCE</scope>
    <source>
        <strain evidence="2">ECLA1</strain>
    </source>
</reference>
<feature type="transmembrane region" description="Helical" evidence="1">
    <location>
        <begin position="97"/>
        <end position="121"/>
    </location>
</feature>
<name>A0AAE1B6A3_9GAST</name>
<evidence type="ECO:0008006" key="4">
    <source>
        <dbReference type="Google" id="ProtNLM"/>
    </source>
</evidence>
<accession>A0AAE1B6A3</accession>
<comment type="caution">
    <text evidence="2">The sequence shown here is derived from an EMBL/GenBank/DDBJ whole genome shotgun (WGS) entry which is preliminary data.</text>
</comment>
<dbReference type="InterPro" id="IPR052954">
    <property type="entry name" value="GPCR-Ligand_Int"/>
</dbReference>
<dbReference type="Gene3D" id="1.20.1070.10">
    <property type="entry name" value="Rhodopsin 7-helix transmembrane proteins"/>
    <property type="match status" value="1"/>
</dbReference>
<keyword evidence="3" id="KW-1185">Reference proteome</keyword>
<feature type="transmembrane region" description="Helical" evidence="1">
    <location>
        <begin position="141"/>
        <end position="159"/>
    </location>
</feature>
<keyword evidence="1" id="KW-0812">Transmembrane</keyword>
<keyword evidence="1" id="KW-0472">Membrane</keyword>
<dbReference type="InterPro" id="IPR019427">
    <property type="entry name" value="7TM_GPCR_serpentine_rcpt_Srw"/>
</dbReference>
<proteinExistence type="predicted"/>
<evidence type="ECO:0000313" key="3">
    <source>
        <dbReference type="Proteomes" id="UP001283361"/>
    </source>
</evidence>
<evidence type="ECO:0000256" key="1">
    <source>
        <dbReference type="SAM" id="Phobius"/>
    </source>
</evidence>
<dbReference type="PANTHER" id="PTHR46641">
    <property type="entry name" value="FMRFAMIDE RECEPTOR-RELATED"/>
    <property type="match status" value="1"/>
</dbReference>
<evidence type="ECO:0000313" key="2">
    <source>
        <dbReference type="EMBL" id="KAK3800268.1"/>
    </source>
</evidence>
<dbReference type="EMBL" id="JAWDGP010000470">
    <property type="protein sequence ID" value="KAK3800268.1"/>
    <property type="molecule type" value="Genomic_DNA"/>
</dbReference>